<dbReference type="STRING" id="1612202.SAMN05421734_10688"/>
<dbReference type="RefSeq" id="WP_090795923.1">
    <property type="nucleotide sequence ID" value="NZ_FMYI01000006.1"/>
</dbReference>
<organism evidence="2 3">
    <name type="scientific">Pelagirhabdus alkalitolerans</name>
    <dbReference type="NCBI Taxonomy" id="1612202"/>
    <lineage>
        <taxon>Bacteria</taxon>
        <taxon>Bacillati</taxon>
        <taxon>Bacillota</taxon>
        <taxon>Bacilli</taxon>
        <taxon>Bacillales</taxon>
        <taxon>Bacillaceae</taxon>
        <taxon>Pelagirhabdus</taxon>
    </lineage>
</organism>
<evidence type="ECO:0000259" key="1">
    <source>
        <dbReference type="SMART" id="SM00849"/>
    </source>
</evidence>
<protein>
    <submittedName>
        <fullName evidence="2">Metallo-beta-lactamase superfamily protein</fullName>
    </submittedName>
</protein>
<dbReference type="CDD" id="cd07726">
    <property type="entry name" value="ST1585-like_MBL-fold"/>
    <property type="match status" value="1"/>
</dbReference>
<dbReference type="InterPro" id="IPR037482">
    <property type="entry name" value="ST1585_MBL-fold"/>
</dbReference>
<evidence type="ECO:0000313" key="3">
    <source>
        <dbReference type="Proteomes" id="UP000242949"/>
    </source>
</evidence>
<keyword evidence="3" id="KW-1185">Reference proteome</keyword>
<dbReference type="SMART" id="SM00849">
    <property type="entry name" value="Lactamase_B"/>
    <property type="match status" value="1"/>
</dbReference>
<gene>
    <name evidence="2" type="ORF">SAMN05421734_10688</name>
</gene>
<dbReference type="Pfam" id="PF00753">
    <property type="entry name" value="Lactamase_B"/>
    <property type="match status" value="1"/>
</dbReference>
<dbReference type="InterPro" id="IPR036866">
    <property type="entry name" value="RibonucZ/Hydroxyglut_hydro"/>
</dbReference>
<dbReference type="AlphaFoldDB" id="A0A1G6KGI3"/>
<dbReference type="PANTHER" id="PTHR42951:SF22">
    <property type="entry name" value="METALLO BETA-LACTAMASE SUPERFAMILY LIPOPROTEIN"/>
    <property type="match status" value="1"/>
</dbReference>
<dbReference type="Gene3D" id="3.60.15.10">
    <property type="entry name" value="Ribonuclease Z/Hydroxyacylglutathione hydrolase-like"/>
    <property type="match status" value="1"/>
</dbReference>
<dbReference type="EMBL" id="FMYI01000006">
    <property type="protein sequence ID" value="SDC30212.1"/>
    <property type="molecule type" value="Genomic_DNA"/>
</dbReference>
<dbReference type="InterPro" id="IPR050855">
    <property type="entry name" value="NDM-1-like"/>
</dbReference>
<proteinExistence type="predicted"/>
<reference evidence="3" key="1">
    <citation type="submission" date="2016-09" db="EMBL/GenBank/DDBJ databases">
        <authorList>
            <person name="Varghese N."/>
            <person name="Submissions S."/>
        </authorList>
    </citation>
    <scope>NUCLEOTIDE SEQUENCE [LARGE SCALE GENOMIC DNA]</scope>
    <source>
        <strain evidence="3">S5</strain>
    </source>
</reference>
<dbReference type="OrthoDB" id="9761531at2"/>
<dbReference type="SUPFAM" id="SSF56281">
    <property type="entry name" value="Metallo-hydrolase/oxidoreductase"/>
    <property type="match status" value="1"/>
</dbReference>
<accession>A0A1G6KGI3</accession>
<evidence type="ECO:0000313" key="2">
    <source>
        <dbReference type="EMBL" id="SDC30212.1"/>
    </source>
</evidence>
<dbReference type="PANTHER" id="PTHR42951">
    <property type="entry name" value="METALLO-BETA-LACTAMASE DOMAIN-CONTAINING"/>
    <property type="match status" value="1"/>
</dbReference>
<feature type="domain" description="Metallo-beta-lactamase" evidence="1">
    <location>
        <begin position="19"/>
        <end position="223"/>
    </location>
</feature>
<dbReference type="InterPro" id="IPR001279">
    <property type="entry name" value="Metallo-B-lactamas"/>
</dbReference>
<sequence>MSENLIETIDLYDMNLKERTASYVLNAEKMTIIETSASPSIPHLLEGLDQRGIDYASIDYVIMTHVHLDHAGGVGVLLESLPNAKVIVHPRGKRHLADPSKLIKGTKAVYGDRFEPLFEPVKPVEEDRLIVKEDQETLEIGPDRTLTFYDTPGHAKHHLSIHDSLTNSMFTGDTLGMRYPLELTGNHPLILPSTSPNQFDPEDMKASIDRIEAMGVDAIYFGHYGHTTDPKSVYKILRTWIDRYVEISQDVLAKHNTEDINEQVGLVEQALYEAIKKEHSFDLSDVDPYLKVDLNISSQGIVDYLNK</sequence>
<dbReference type="Proteomes" id="UP000242949">
    <property type="component" value="Unassembled WGS sequence"/>
</dbReference>
<name>A0A1G6KGI3_9BACI</name>